<dbReference type="AlphaFoldDB" id="L7LR22"/>
<name>L7LR22_RHIPC</name>
<feature type="chain" id="PRO_5003980461" evidence="2">
    <location>
        <begin position="25"/>
        <end position="237"/>
    </location>
</feature>
<dbReference type="Pfam" id="PF02098">
    <property type="entry name" value="His_binding"/>
    <property type="match status" value="1"/>
</dbReference>
<proteinExistence type="evidence at transcript level"/>
<keyword evidence="2" id="KW-0732">Signal</keyword>
<feature type="region of interest" description="Disordered" evidence="1">
    <location>
        <begin position="204"/>
        <end position="237"/>
    </location>
</feature>
<evidence type="ECO:0000256" key="1">
    <source>
        <dbReference type="SAM" id="MobiDB-lite"/>
    </source>
</evidence>
<sequence>MMANSFLKQFVLLCLQCAVTLVESELSDNGDNYDIRQVLNTTQKLWLFQQSYNGSEEDFHSIRMPYTCLYMNKTALVDTVYNFTETLRYSEIEDTVPYYGILVKTGQENKPWNALQVYKPPVGNDKYKQLILEYTQDNSNKKCIVFIVSPLTQTLKESQIYCEMYLPEDSVDAGPTQDCLRYFRGRCNTEYRIYNESCKTPVPQKNNFLRTHKPREEADNIDNNSRGRNRNDARGIN</sequence>
<reference evidence="3" key="2">
    <citation type="journal article" date="2015" name="J. Proteomics">
        <title>Sexual differences in the sialomes of the zebra tick, Rhipicephalus pulchellus.</title>
        <authorList>
            <person name="Tan A.W."/>
            <person name="Francischetti I.M."/>
            <person name="Slovak M."/>
            <person name="Kini R.M."/>
            <person name="Ribeiro J.M."/>
        </authorList>
    </citation>
    <scope>NUCLEOTIDE SEQUENCE</scope>
    <source>
        <tissue evidence="3">Salivary gland</tissue>
    </source>
</reference>
<dbReference type="GO" id="GO:0030682">
    <property type="term" value="P:symbiont-mediated perturbation of host defenses"/>
    <property type="evidence" value="ECO:0007669"/>
    <property type="project" value="InterPro"/>
</dbReference>
<organism evidence="3">
    <name type="scientific">Rhipicephalus pulchellus</name>
    <name type="common">Yellow backed tick</name>
    <name type="synonym">Dermacentor pulchellus</name>
    <dbReference type="NCBI Taxonomy" id="72859"/>
    <lineage>
        <taxon>Eukaryota</taxon>
        <taxon>Metazoa</taxon>
        <taxon>Ecdysozoa</taxon>
        <taxon>Arthropoda</taxon>
        <taxon>Chelicerata</taxon>
        <taxon>Arachnida</taxon>
        <taxon>Acari</taxon>
        <taxon>Parasitiformes</taxon>
        <taxon>Ixodida</taxon>
        <taxon>Ixodoidea</taxon>
        <taxon>Ixodidae</taxon>
        <taxon>Rhipicephalinae</taxon>
        <taxon>Rhipicephalus</taxon>
        <taxon>Rhipicephalus</taxon>
    </lineage>
</organism>
<dbReference type="SUPFAM" id="SSF50814">
    <property type="entry name" value="Lipocalins"/>
    <property type="match status" value="1"/>
</dbReference>
<feature type="signal peptide" evidence="2">
    <location>
        <begin position="1"/>
        <end position="24"/>
    </location>
</feature>
<reference evidence="3" key="1">
    <citation type="submission" date="2012-11" db="EMBL/GenBank/DDBJ databases">
        <authorList>
            <person name="Lucero-Rivera Y.E."/>
            <person name="Tovar-Ramirez D."/>
        </authorList>
    </citation>
    <scope>NUCLEOTIDE SEQUENCE</scope>
    <source>
        <tissue evidence="3">Salivary gland</tissue>
    </source>
</reference>
<accession>L7LR22</accession>
<dbReference type="GO" id="GO:0043176">
    <property type="term" value="F:amine binding"/>
    <property type="evidence" value="ECO:0007669"/>
    <property type="project" value="InterPro"/>
</dbReference>
<dbReference type="InterPro" id="IPR002970">
    <property type="entry name" value="Tick_his-bd"/>
</dbReference>
<evidence type="ECO:0000313" key="3">
    <source>
        <dbReference type="EMBL" id="JAA53977.1"/>
    </source>
</evidence>
<dbReference type="EMBL" id="GACK01011057">
    <property type="protein sequence ID" value="JAA53977.1"/>
    <property type="molecule type" value="mRNA"/>
</dbReference>
<dbReference type="Gene3D" id="2.40.128.20">
    <property type="match status" value="1"/>
</dbReference>
<evidence type="ECO:0000256" key="2">
    <source>
        <dbReference type="SAM" id="SignalP"/>
    </source>
</evidence>
<protein>
    <submittedName>
        <fullName evidence="3">Putative group v salivary lipocalin</fullName>
    </submittedName>
</protein>
<dbReference type="InterPro" id="IPR012674">
    <property type="entry name" value="Calycin"/>
</dbReference>